<name>A0A833ZM73_9CHIR</name>
<gene>
    <name evidence="2" type="ORF">HJG60_005458</name>
</gene>
<evidence type="ECO:0000313" key="3">
    <source>
        <dbReference type="Proteomes" id="UP000664940"/>
    </source>
</evidence>
<dbReference type="AlphaFoldDB" id="A0A833ZM73"/>
<sequence>MRKEGIQTRKRKPKNLNKSKTPAGPSSSESLPPTSSVSSNSSTATTSSSEEMRPIKTEPGLASHYGPSSSMSQTFSVSAMSGHGPSIHPVLSALKLSPQGYASSVSQSPQASSKQDPWNSLALADSHGDIITA</sequence>
<accession>A0A833ZM73</accession>
<evidence type="ECO:0000256" key="1">
    <source>
        <dbReference type="SAM" id="MobiDB-lite"/>
    </source>
</evidence>
<protein>
    <submittedName>
        <fullName evidence="2">GATA binding protein 4</fullName>
    </submittedName>
</protein>
<dbReference type="EMBL" id="JABVXQ010000008">
    <property type="protein sequence ID" value="KAF6093890.1"/>
    <property type="molecule type" value="Genomic_DNA"/>
</dbReference>
<feature type="compositionally biased region" description="Low complexity" evidence="1">
    <location>
        <begin position="102"/>
        <end position="113"/>
    </location>
</feature>
<feature type="compositionally biased region" description="Basic residues" evidence="1">
    <location>
        <begin position="8"/>
        <end position="17"/>
    </location>
</feature>
<proteinExistence type="predicted"/>
<organism evidence="2 3">
    <name type="scientific">Phyllostomus discolor</name>
    <name type="common">pale spear-nosed bat</name>
    <dbReference type="NCBI Taxonomy" id="89673"/>
    <lineage>
        <taxon>Eukaryota</taxon>
        <taxon>Metazoa</taxon>
        <taxon>Chordata</taxon>
        <taxon>Craniata</taxon>
        <taxon>Vertebrata</taxon>
        <taxon>Euteleostomi</taxon>
        <taxon>Mammalia</taxon>
        <taxon>Eutheria</taxon>
        <taxon>Laurasiatheria</taxon>
        <taxon>Chiroptera</taxon>
        <taxon>Yangochiroptera</taxon>
        <taxon>Phyllostomidae</taxon>
        <taxon>Phyllostominae</taxon>
        <taxon>Phyllostomus</taxon>
    </lineage>
</organism>
<dbReference type="Proteomes" id="UP000664940">
    <property type="component" value="Unassembled WGS sequence"/>
</dbReference>
<feature type="compositionally biased region" description="Polar residues" evidence="1">
    <location>
        <begin position="66"/>
        <end position="79"/>
    </location>
</feature>
<feature type="region of interest" description="Disordered" evidence="1">
    <location>
        <begin position="1"/>
        <end position="133"/>
    </location>
</feature>
<feature type="compositionally biased region" description="Low complexity" evidence="1">
    <location>
        <begin position="25"/>
        <end position="49"/>
    </location>
</feature>
<comment type="caution">
    <text evidence="2">The sequence shown here is derived from an EMBL/GenBank/DDBJ whole genome shotgun (WGS) entry which is preliminary data.</text>
</comment>
<reference evidence="2 3" key="1">
    <citation type="journal article" date="2020" name="Nature">
        <title>Six reference-quality genomes reveal evolution of bat adaptations.</title>
        <authorList>
            <person name="Jebb D."/>
            <person name="Huang Z."/>
            <person name="Pippel M."/>
            <person name="Hughes G.M."/>
            <person name="Lavrichenko K."/>
            <person name="Devanna P."/>
            <person name="Winkler S."/>
            <person name="Jermiin L.S."/>
            <person name="Skirmuntt E.C."/>
            <person name="Katzourakis A."/>
            <person name="Burkitt-Gray L."/>
            <person name="Ray D.A."/>
            <person name="Sullivan K.A.M."/>
            <person name="Roscito J.G."/>
            <person name="Kirilenko B.M."/>
            <person name="Davalos L.M."/>
            <person name="Corthals A.P."/>
            <person name="Power M.L."/>
            <person name="Jones G."/>
            <person name="Ransome R.D."/>
            <person name="Dechmann D.K.N."/>
            <person name="Locatelli A.G."/>
            <person name="Puechmaille S.J."/>
            <person name="Fedrigo O."/>
            <person name="Jarvis E.D."/>
            <person name="Hiller M."/>
            <person name="Vernes S.C."/>
            <person name="Myers E.W."/>
            <person name="Teeling E.C."/>
        </authorList>
    </citation>
    <scope>NUCLEOTIDE SEQUENCE [LARGE SCALE GENOMIC DNA]</scope>
    <source>
        <strain evidence="2">Bat1K_MPI-CBG_1</strain>
    </source>
</reference>
<evidence type="ECO:0000313" key="2">
    <source>
        <dbReference type="EMBL" id="KAF6093890.1"/>
    </source>
</evidence>